<evidence type="ECO:0000256" key="5">
    <source>
        <dbReference type="ARBA" id="ARBA00039314"/>
    </source>
</evidence>
<comment type="catalytic activity">
    <reaction evidence="11">
        <text>mycophenolic acid O-acyl-beta-D-glucuronide + H2O = mycophenolate + D-glucuronate + H(+)</text>
        <dbReference type="Rhea" id="RHEA:34179"/>
        <dbReference type="ChEBI" id="CHEBI:15377"/>
        <dbReference type="ChEBI" id="CHEBI:15378"/>
        <dbReference type="ChEBI" id="CHEBI:58720"/>
        <dbReference type="ChEBI" id="CHEBI:62932"/>
        <dbReference type="ChEBI" id="CHEBI:66982"/>
        <dbReference type="EC" id="3.1.1.93"/>
    </reaction>
    <physiologicalReaction direction="left-to-right" evidence="11">
        <dbReference type="Rhea" id="RHEA:34180"/>
    </physiologicalReaction>
</comment>
<accession>A0A6C2YLV6</accession>
<dbReference type="PANTHER" id="PTHR16138">
    <property type="entry name" value="MYCOPHENOLIC ACID ACYL-GLUCURONIDE ESTERASE, MITOCHONDRIAL"/>
    <property type="match status" value="1"/>
</dbReference>
<dbReference type="PANTHER" id="PTHR16138:SF7">
    <property type="entry name" value="PALMITOYL-PROTEIN THIOESTERASE ABHD10, MITOCHONDRIAL"/>
    <property type="match status" value="1"/>
</dbReference>
<dbReference type="SUPFAM" id="SSF53474">
    <property type="entry name" value="alpha/beta-Hydrolases"/>
    <property type="match status" value="1"/>
</dbReference>
<dbReference type="AlphaFoldDB" id="A0A6C2YLV6"/>
<dbReference type="InterPro" id="IPR029058">
    <property type="entry name" value="AB_hydrolase_fold"/>
</dbReference>
<evidence type="ECO:0000256" key="7">
    <source>
        <dbReference type="ARBA" id="ARBA00042645"/>
    </source>
</evidence>
<comment type="function">
    <text evidence="9">Acts as an acyl-protein thioesterase that hydrolyzes fatty acids from acylated residues in proteins. Regulates the mitochondrial S-depalmitoylation of the nucleophilic active site residue of peroxiredoxin-5/PRDX5, a key antioxidant protein, therefore modulating mitochondrial antioxidant ability. Also catalyzes the deglucuronidation of mycophenolic acid acyl-glucuronide, an active metabolite of the immunosuppressant drug mycophenolate.</text>
</comment>
<dbReference type="InterPro" id="IPR052382">
    <property type="entry name" value="ABHD10_acyl-thioesterase"/>
</dbReference>
<dbReference type="GO" id="GO:0004553">
    <property type="term" value="F:hydrolase activity, hydrolyzing O-glycosyl compounds"/>
    <property type="evidence" value="ECO:0007669"/>
    <property type="project" value="TreeGrafter"/>
</dbReference>
<keyword evidence="2 13" id="KW-0378">Hydrolase</keyword>
<evidence type="ECO:0000313" key="13">
    <source>
        <dbReference type="EMBL" id="VIP01902.1"/>
    </source>
</evidence>
<feature type="domain" description="AB hydrolase-1" evidence="12">
    <location>
        <begin position="33"/>
        <end position="141"/>
    </location>
</feature>
<dbReference type="InParanoid" id="A0A6C2YLV6"/>
<keyword evidence="3" id="KW-0809">Transit peptide</keyword>
<name>A0A6C2YLV6_9BACT</name>
<proteinExistence type="predicted"/>
<organism evidence="13">
    <name type="scientific">Tuwongella immobilis</name>
    <dbReference type="NCBI Taxonomy" id="692036"/>
    <lineage>
        <taxon>Bacteria</taxon>
        <taxon>Pseudomonadati</taxon>
        <taxon>Planctomycetota</taxon>
        <taxon>Planctomycetia</taxon>
        <taxon>Gemmatales</taxon>
        <taxon>Gemmataceae</taxon>
        <taxon>Tuwongella</taxon>
    </lineage>
</organism>
<dbReference type="RefSeq" id="WP_162657141.1">
    <property type="nucleotide sequence ID" value="NZ_LR593887.1"/>
</dbReference>
<dbReference type="EC" id="3.1.2.22" evidence="1"/>
<dbReference type="Gene3D" id="3.40.50.1820">
    <property type="entry name" value="alpha/beta hydrolase"/>
    <property type="match status" value="1"/>
</dbReference>
<gene>
    <name evidence="13" type="ORF">GMBLW1_20580</name>
</gene>
<evidence type="ECO:0000256" key="2">
    <source>
        <dbReference type="ARBA" id="ARBA00022801"/>
    </source>
</evidence>
<evidence type="ECO:0000256" key="3">
    <source>
        <dbReference type="ARBA" id="ARBA00022946"/>
    </source>
</evidence>
<keyword evidence="14" id="KW-1185">Reference proteome</keyword>
<dbReference type="GO" id="GO:0102390">
    <property type="term" value="F:mycophenolic acid acyl-glucuronide esterase activity"/>
    <property type="evidence" value="ECO:0007669"/>
    <property type="project" value="UniProtKB-EC"/>
</dbReference>
<comment type="catalytic activity">
    <reaction evidence="10">
        <text>S-hexadecanoyl-L-cysteinyl-[protein] + H2O = L-cysteinyl-[protein] + hexadecanoate + H(+)</text>
        <dbReference type="Rhea" id="RHEA:19233"/>
        <dbReference type="Rhea" id="RHEA-COMP:10131"/>
        <dbReference type="Rhea" id="RHEA-COMP:11032"/>
        <dbReference type="ChEBI" id="CHEBI:7896"/>
        <dbReference type="ChEBI" id="CHEBI:15377"/>
        <dbReference type="ChEBI" id="CHEBI:15378"/>
        <dbReference type="ChEBI" id="CHEBI:29950"/>
        <dbReference type="ChEBI" id="CHEBI:74151"/>
        <dbReference type="EC" id="3.1.2.22"/>
    </reaction>
    <physiologicalReaction direction="left-to-right" evidence="10">
        <dbReference type="Rhea" id="RHEA:19234"/>
    </physiologicalReaction>
</comment>
<evidence type="ECO:0000256" key="4">
    <source>
        <dbReference type="ARBA" id="ARBA00039132"/>
    </source>
</evidence>
<evidence type="ECO:0000259" key="12">
    <source>
        <dbReference type="Pfam" id="PF00561"/>
    </source>
</evidence>
<protein>
    <recommendedName>
        <fullName evidence="5">Palmitoyl-protein thioesterase ABHD10, mitochondrial</fullName>
        <ecNumber evidence="4">3.1.1.93</ecNumber>
        <ecNumber evidence="1">3.1.2.22</ecNumber>
    </recommendedName>
    <alternativeName>
        <fullName evidence="7">Acyl-protein thioesterase ABHD10</fullName>
    </alternativeName>
    <alternativeName>
        <fullName evidence="8">Alpha/beta hydrolase domain-containing protein 10</fullName>
    </alternativeName>
    <alternativeName>
        <fullName evidence="6">Mycophenolic acid acyl-glucuronide esterase, mitochondrial</fullName>
    </alternativeName>
</protein>
<dbReference type="GO" id="GO:0008474">
    <property type="term" value="F:palmitoyl-(protein) hydrolase activity"/>
    <property type="evidence" value="ECO:0007669"/>
    <property type="project" value="UniProtKB-EC"/>
</dbReference>
<evidence type="ECO:0000256" key="11">
    <source>
        <dbReference type="ARBA" id="ARBA00047972"/>
    </source>
</evidence>
<evidence type="ECO:0000256" key="6">
    <source>
        <dbReference type="ARBA" id="ARBA00041520"/>
    </source>
</evidence>
<evidence type="ECO:0000313" key="14">
    <source>
        <dbReference type="Proteomes" id="UP000464378"/>
    </source>
</evidence>
<dbReference type="Proteomes" id="UP000464378">
    <property type="component" value="Chromosome"/>
</dbReference>
<reference evidence="13" key="1">
    <citation type="submission" date="2019-04" db="EMBL/GenBank/DDBJ databases">
        <authorList>
            <consortium name="Science for Life Laboratories"/>
        </authorList>
    </citation>
    <scope>NUCLEOTIDE SEQUENCE</scope>
    <source>
        <strain evidence="13">MBLW1</strain>
    </source>
</reference>
<dbReference type="KEGG" id="tim:GMBLW1_20580"/>
<dbReference type="EMBL" id="LR593887">
    <property type="protein sequence ID" value="VTR99794.1"/>
    <property type="molecule type" value="Genomic_DNA"/>
</dbReference>
<evidence type="ECO:0000256" key="10">
    <source>
        <dbReference type="ARBA" id="ARBA00047409"/>
    </source>
</evidence>
<evidence type="ECO:0000256" key="8">
    <source>
        <dbReference type="ARBA" id="ARBA00042704"/>
    </source>
</evidence>
<dbReference type="Pfam" id="PF00561">
    <property type="entry name" value="Abhydrolase_1"/>
    <property type="match status" value="1"/>
</dbReference>
<dbReference type="EC" id="3.1.1.93" evidence="4"/>
<dbReference type="EMBL" id="LR586016">
    <property type="protein sequence ID" value="VIP01902.1"/>
    <property type="molecule type" value="Genomic_DNA"/>
</dbReference>
<sequence>MSIRNWEVMQIPLENGQFLEGDLSSSGDSSGFAILCVHGWGSYRGGEKVAAMHDACARRGWTCASFDFRGHGRSSGTMLDLRASGLLNDLDAIATALSRRGIHRLGLFGSSMGGFASSWYAIRRPERVSGLALLAPAFRFLTNRWDCLSEQEREQWRTTGRMRFRNAFLDVELSYDLVHEIDLFPLDELYARWMHPTLIFHGMADATVPYSISLDMIDRVPTPNVELRLIKDGDHRLTIHKRMIAESICQFFEDKRYSAGVTPDYMI</sequence>
<dbReference type="InterPro" id="IPR000073">
    <property type="entry name" value="AB_hydrolase_1"/>
</dbReference>
<evidence type="ECO:0000256" key="9">
    <source>
        <dbReference type="ARBA" id="ARBA00046047"/>
    </source>
</evidence>
<evidence type="ECO:0000256" key="1">
    <source>
        <dbReference type="ARBA" id="ARBA00012423"/>
    </source>
</evidence>